<feature type="transmembrane region" description="Helical" evidence="1">
    <location>
        <begin position="112"/>
        <end position="133"/>
    </location>
</feature>
<feature type="transmembrane region" description="Helical" evidence="1">
    <location>
        <begin position="77"/>
        <end position="100"/>
    </location>
</feature>
<evidence type="ECO:0000313" key="3">
    <source>
        <dbReference type="Proteomes" id="UP000646523"/>
    </source>
</evidence>
<keyword evidence="1" id="KW-0812">Transmembrane</keyword>
<reference evidence="2" key="2">
    <citation type="submission" date="2020-09" db="EMBL/GenBank/DDBJ databases">
        <authorList>
            <person name="Sun Q."/>
            <person name="Zhou Y."/>
        </authorList>
    </citation>
    <scope>NUCLEOTIDE SEQUENCE</scope>
    <source>
        <strain evidence="2">CGMCC 4.7368</strain>
    </source>
</reference>
<dbReference type="EMBL" id="BMNH01000001">
    <property type="protein sequence ID" value="GGO62122.1"/>
    <property type="molecule type" value="Genomic_DNA"/>
</dbReference>
<evidence type="ECO:0000313" key="2">
    <source>
        <dbReference type="EMBL" id="GGO62122.1"/>
    </source>
</evidence>
<comment type="caution">
    <text evidence="2">The sequence shown here is derived from an EMBL/GenBank/DDBJ whole genome shotgun (WGS) entry which is preliminary data.</text>
</comment>
<accession>A0A918DG36</accession>
<feature type="transmembrane region" description="Helical" evidence="1">
    <location>
        <begin position="219"/>
        <end position="241"/>
    </location>
</feature>
<keyword evidence="1" id="KW-0472">Membrane</keyword>
<dbReference type="Proteomes" id="UP000646523">
    <property type="component" value="Unassembled WGS sequence"/>
</dbReference>
<evidence type="ECO:0008006" key="4">
    <source>
        <dbReference type="Google" id="ProtNLM"/>
    </source>
</evidence>
<feature type="transmembrane region" description="Helical" evidence="1">
    <location>
        <begin position="195"/>
        <end position="213"/>
    </location>
</feature>
<keyword evidence="3" id="KW-1185">Reference proteome</keyword>
<name>A0A918DG36_9ACTN</name>
<feature type="transmembrane region" description="Helical" evidence="1">
    <location>
        <begin position="139"/>
        <end position="159"/>
    </location>
</feature>
<organism evidence="2 3">
    <name type="scientific">Nonomuraea cavernae</name>
    <dbReference type="NCBI Taxonomy" id="2045107"/>
    <lineage>
        <taxon>Bacteria</taxon>
        <taxon>Bacillati</taxon>
        <taxon>Actinomycetota</taxon>
        <taxon>Actinomycetes</taxon>
        <taxon>Streptosporangiales</taxon>
        <taxon>Streptosporangiaceae</taxon>
        <taxon>Nonomuraea</taxon>
    </lineage>
</organism>
<reference evidence="2" key="1">
    <citation type="journal article" date="2014" name="Int. J. Syst. Evol. Microbiol.">
        <title>Complete genome sequence of Corynebacterium casei LMG S-19264T (=DSM 44701T), isolated from a smear-ripened cheese.</title>
        <authorList>
            <consortium name="US DOE Joint Genome Institute (JGI-PGF)"/>
            <person name="Walter F."/>
            <person name="Albersmeier A."/>
            <person name="Kalinowski J."/>
            <person name="Ruckert C."/>
        </authorList>
    </citation>
    <scope>NUCLEOTIDE SEQUENCE</scope>
    <source>
        <strain evidence="2">CGMCC 4.7368</strain>
    </source>
</reference>
<evidence type="ECO:0000256" key="1">
    <source>
        <dbReference type="SAM" id="Phobius"/>
    </source>
</evidence>
<protein>
    <recommendedName>
        <fullName evidence="4">DUF3159 domain-containing protein</fullName>
    </recommendedName>
</protein>
<dbReference type="AlphaFoldDB" id="A0A918DG36"/>
<gene>
    <name evidence="2" type="ORF">GCM10012289_06030</name>
</gene>
<sequence length="254" mass="26995">MVTGPWFIAYGRNSSRTTPAQGLIRDFPATPRERPSKTLMTMLAAPAAGPVFALPKLPSLLRHAVPRIVEGMILPVAVFYAGLVVAGVAGGVVTAVAWVYGGVAYRLVRGRVVPGSVLLAAGMVSVRAVLALLSGSAVLFFLQPTLGVFCAGAAFLATARVRRPLVRRVAEDLVPLPAHVLESPLMQRFFARQSFVWGCAQLGNALLSLWLLLSQPIQTYLVVRTSAVAVLLTAAALLTLADFRRCLRALELGA</sequence>
<keyword evidence="1" id="KW-1133">Transmembrane helix</keyword>
<proteinExistence type="predicted"/>
<dbReference type="NCBIfam" id="NF041646">
    <property type="entry name" value="VC0807_fam"/>
    <property type="match status" value="1"/>
</dbReference>